<keyword evidence="2 3" id="KW-0040">ANK repeat</keyword>
<protein>
    <submittedName>
        <fullName evidence="6">Ankyrin repeat-containing domain protein</fullName>
    </submittedName>
</protein>
<feature type="domain" description="Nephrocystin 3-like N-terminal" evidence="5">
    <location>
        <begin position="71"/>
        <end position="232"/>
    </location>
</feature>
<sequence length="1987" mass="219039">MDKEKDPKSEDFVFVEDPGIVPSQYASCDSTTDLISDQARTLEATLDWLTPTDYDGDGSEYHKHAGIKVPGTSDWLFEHHDFQSWSSSTDRDLLWIKGVPGSGKSILASSVIERLRSIDGSIVAYFFFRRIIPSNCTFASMVRDIIAQIAIQVPDTRQLVRKFMETHSNVDSISNPELWKLFVSVVSTLPRVCLVVDAWDEILPGEELLLASTLLELVSAGAGSVKLLISSRPLSLLENLIRDFNPLIVRLSSTMIGPDVSTYIKYRLQTQSQRCHTSDEQDLIHETLSKSLFLHASLTLDEIVKSSTSVYELLQRIPSSLADLYGSILRQYAAEFENGDKMQRLLLPWILHCFRPLRLVQLAHVSLFYKLFDDVSVAKAAIRRCCGPLLEVRKDETVHVCHHSFAEFLLGSDFIDVEDGESGFTQVNDVGSHKTLAMTCLRYLLSGVLASIKIEDYWGRVSSDQSEMDPFLQYSSQYWQNHVARVSAPDDEVFKLLDRLLRDDSHELKAWTKISKLSKPLKDGDLRRLHIAAHFGLTGYIEYLLCNGLDVHCQANKLGRTALMFAVERGHPETALILLANGASTESTDIRGMTAVHLAVVGNHVKCLEVLIVSGANLARLIGPRSDESFEARDTNRDLSGCSAIQLACRMGFNEVVKVLLPLFDTETRASISLHWAAEGGHADVLQTLLEYPEIRENIDSKNQEGNTALSAACRAHRTQATKVLLSYGADPRIACTNSASRDEYYLKRARSDVHEGLTPLHAWAGLGSDTPEWDKTSQGAASHELLSFRDYIAIGEVLLERGADPNAVTSQGQTALFQWPKKTTGDGCQTAFVSLLLRYGADSAVRDKLGATPLHMMTGLEEELPAVSLLAADGADINAARSDGRSPLHMICGQRDAQPMSLRGLQALGAHFNKQDVNGDTPLHLAIKSWSQRIGSQDIEASLAELLKHSDPTIRNNLGETALFSVPSGNSWQSSKMMIDKLIESGAELEARNNHGRTVFLEACRFRDTAISEFLSRDADIQAQDEDGKGCLHLLLGAPAYDSNVFAPKTRKMAQFVTLLCTNGARPDAVDRFGNTIFHEAASNAKPTHFKEAESLRGLKALLKLRYIGPNRLLQDRVNYLGQSPLHSAARRPKVGSFMSDTDAVEVTWFDFLLSPEVDLQVNAPDLAGVMPLHFAAPICEARVWRLLEAGADAACPAKNGRVPLHEAATGNVNSLAILCQKMMESDLSVDFTDDNGETPLHEAARAGNLQAVKILVKSGADITRTNKKGLTALQIAISIPLEKSDRDVESMAADSVLESYQRRRSFHAHRGNLFGYHDKSFDVFLKQLARPDPVGIANFLANYGTPIIPILSGTKASGAVEAADEGQSKNTATMNSGGQQDTNPGDQDQGSGESDSKIHTLLAAILKRQYDSITEILKSGIDLTEPIFYHDESILHTLVRGGSHAVLEVMAPFIKDINGIKPPLLHVAVDRREINIDVIDLLLKIGADPNMSYKNIPNASRVVFPFFKPYEDHTVMQKLATGHFWWHSRALRLLAMRGGNLATTNSVGYTYVDLCETDERRGINAGPYGRLCKEVITEIEPVPEPEYNPMTDMIPAITRGDLEAVRAMLEAGTDPNARYEGASSGGEILPLKACAEAWEQSIMEHEQGHKEIPDIMTLLLKHGASPYKDDAFHHVCANNAPVKPFLDAGVDINARGYSGMTPLLSACSWYGYVPQGLRDIFALELIKAGADVNVQDESGQTPLHKTILSECHLQTPQVVDALLGLGADTSLKDSEEHDAFFYLIRQHGDDCMYYKHEMAYDFLDRGADALGVGDEDGQNNLHVVLRNLGLLENSSSTTRELEYLVKTFHVLLDKACDRNVRDAKGNTPVFCFIETIVQGMADPERHDIEWYRQFLKQFDLRAINDVGDTLLHIVARGSPNLIGRGTLFGSHPSSGRQDKDVAELFGLLVEMGVDPTAENGEGLSSLDVAASHDRQDILKLFADND</sequence>
<keyword evidence="1" id="KW-0677">Repeat</keyword>
<dbReference type="Proteomes" id="UP000738349">
    <property type="component" value="Unassembled WGS sequence"/>
</dbReference>
<dbReference type="PROSITE" id="PS50088">
    <property type="entry name" value="ANK_REPEAT"/>
    <property type="match status" value="7"/>
</dbReference>
<dbReference type="SMART" id="SM00248">
    <property type="entry name" value="ANK"/>
    <property type="match status" value="21"/>
</dbReference>
<evidence type="ECO:0000256" key="3">
    <source>
        <dbReference type="PROSITE-ProRule" id="PRU00023"/>
    </source>
</evidence>
<dbReference type="InterPro" id="IPR056884">
    <property type="entry name" value="NPHP3-like_N"/>
</dbReference>
<dbReference type="Gene3D" id="1.25.40.20">
    <property type="entry name" value="Ankyrin repeat-containing domain"/>
    <property type="match status" value="7"/>
</dbReference>
<evidence type="ECO:0000256" key="2">
    <source>
        <dbReference type="ARBA" id="ARBA00023043"/>
    </source>
</evidence>
<dbReference type="SUPFAM" id="SSF48403">
    <property type="entry name" value="Ankyrin repeat"/>
    <property type="match status" value="4"/>
</dbReference>
<comment type="caution">
    <text evidence="6">The sequence shown here is derived from an EMBL/GenBank/DDBJ whole genome shotgun (WGS) entry which is preliminary data.</text>
</comment>
<dbReference type="EMBL" id="JAGMUV010000010">
    <property type="protein sequence ID" value="KAH7142003.1"/>
    <property type="molecule type" value="Genomic_DNA"/>
</dbReference>
<evidence type="ECO:0000256" key="1">
    <source>
        <dbReference type="ARBA" id="ARBA00022737"/>
    </source>
</evidence>
<dbReference type="PANTHER" id="PTHR24126:SF14">
    <property type="entry name" value="ANK_REP_REGION DOMAIN-CONTAINING PROTEIN"/>
    <property type="match status" value="1"/>
</dbReference>
<dbReference type="GO" id="GO:0005634">
    <property type="term" value="C:nucleus"/>
    <property type="evidence" value="ECO:0007669"/>
    <property type="project" value="TreeGrafter"/>
</dbReference>
<dbReference type="Pfam" id="PF24883">
    <property type="entry name" value="NPHP3_N"/>
    <property type="match status" value="1"/>
</dbReference>
<dbReference type="InterPro" id="IPR027417">
    <property type="entry name" value="P-loop_NTPase"/>
</dbReference>
<feature type="repeat" description="ANK" evidence="3">
    <location>
        <begin position="705"/>
        <end position="737"/>
    </location>
</feature>
<dbReference type="PROSITE" id="PS50297">
    <property type="entry name" value="ANK_REP_REGION"/>
    <property type="match status" value="4"/>
</dbReference>
<dbReference type="PANTHER" id="PTHR24126">
    <property type="entry name" value="ANKYRIN REPEAT, PH AND SEC7 DOMAIN CONTAINING PROTEIN SECG-RELATED"/>
    <property type="match status" value="1"/>
</dbReference>
<proteinExistence type="predicted"/>
<evidence type="ECO:0000259" key="5">
    <source>
        <dbReference type="Pfam" id="PF24883"/>
    </source>
</evidence>
<dbReference type="OrthoDB" id="21416at2759"/>
<dbReference type="GO" id="GO:0006357">
    <property type="term" value="P:regulation of transcription by RNA polymerase II"/>
    <property type="evidence" value="ECO:0007669"/>
    <property type="project" value="TreeGrafter"/>
</dbReference>
<feature type="repeat" description="ANK" evidence="3">
    <location>
        <begin position="558"/>
        <end position="590"/>
    </location>
</feature>
<dbReference type="PRINTS" id="PR01415">
    <property type="entry name" value="ANKYRIN"/>
</dbReference>
<accession>A0A9P9EQX0</accession>
<feature type="repeat" description="ANK" evidence="3">
    <location>
        <begin position="1467"/>
        <end position="1496"/>
    </location>
</feature>
<feature type="repeat" description="ANK" evidence="3">
    <location>
        <begin position="591"/>
        <end position="618"/>
    </location>
</feature>
<feature type="compositionally biased region" description="Polar residues" evidence="4">
    <location>
        <begin position="1370"/>
        <end position="1395"/>
    </location>
</feature>
<reference evidence="6" key="1">
    <citation type="journal article" date="2021" name="Nat. Commun.">
        <title>Genetic determinants of endophytism in the Arabidopsis root mycobiome.</title>
        <authorList>
            <person name="Mesny F."/>
            <person name="Miyauchi S."/>
            <person name="Thiergart T."/>
            <person name="Pickel B."/>
            <person name="Atanasova L."/>
            <person name="Karlsson M."/>
            <person name="Huettel B."/>
            <person name="Barry K.W."/>
            <person name="Haridas S."/>
            <person name="Chen C."/>
            <person name="Bauer D."/>
            <person name="Andreopoulos W."/>
            <person name="Pangilinan J."/>
            <person name="LaButti K."/>
            <person name="Riley R."/>
            <person name="Lipzen A."/>
            <person name="Clum A."/>
            <person name="Drula E."/>
            <person name="Henrissat B."/>
            <person name="Kohler A."/>
            <person name="Grigoriev I.V."/>
            <person name="Martin F.M."/>
            <person name="Hacquard S."/>
        </authorList>
    </citation>
    <scope>NUCLEOTIDE SEQUENCE</scope>
    <source>
        <strain evidence="6">MPI-CAGE-AT-0147</strain>
    </source>
</reference>
<feature type="repeat" description="ANK" evidence="3">
    <location>
        <begin position="1237"/>
        <end position="1269"/>
    </location>
</feature>
<dbReference type="Pfam" id="PF12796">
    <property type="entry name" value="Ank_2"/>
    <property type="match status" value="3"/>
</dbReference>
<evidence type="ECO:0000313" key="6">
    <source>
        <dbReference type="EMBL" id="KAH7142003.1"/>
    </source>
</evidence>
<dbReference type="Gene3D" id="3.40.50.300">
    <property type="entry name" value="P-loop containing nucleotide triphosphate hydrolases"/>
    <property type="match status" value="1"/>
</dbReference>
<evidence type="ECO:0000313" key="7">
    <source>
        <dbReference type="Proteomes" id="UP000738349"/>
    </source>
</evidence>
<gene>
    <name evidence="6" type="ORF">EDB81DRAFT_691473</name>
</gene>
<keyword evidence="7" id="KW-1185">Reference proteome</keyword>
<feature type="repeat" description="ANK" evidence="3">
    <location>
        <begin position="850"/>
        <end position="883"/>
    </location>
</feature>
<dbReference type="InterPro" id="IPR036770">
    <property type="entry name" value="Ankyrin_rpt-contain_sf"/>
</dbReference>
<feature type="repeat" description="ANK" evidence="3">
    <location>
        <begin position="1740"/>
        <end position="1776"/>
    </location>
</feature>
<name>A0A9P9EQX0_9HYPO</name>
<evidence type="ECO:0000256" key="4">
    <source>
        <dbReference type="SAM" id="MobiDB-lite"/>
    </source>
</evidence>
<dbReference type="SUPFAM" id="SSF52540">
    <property type="entry name" value="P-loop containing nucleoside triphosphate hydrolases"/>
    <property type="match status" value="1"/>
</dbReference>
<organism evidence="6 7">
    <name type="scientific">Dactylonectria macrodidyma</name>
    <dbReference type="NCBI Taxonomy" id="307937"/>
    <lineage>
        <taxon>Eukaryota</taxon>
        <taxon>Fungi</taxon>
        <taxon>Dikarya</taxon>
        <taxon>Ascomycota</taxon>
        <taxon>Pezizomycotina</taxon>
        <taxon>Sordariomycetes</taxon>
        <taxon>Hypocreomycetidae</taxon>
        <taxon>Hypocreales</taxon>
        <taxon>Nectriaceae</taxon>
        <taxon>Dactylonectria</taxon>
    </lineage>
</organism>
<feature type="region of interest" description="Disordered" evidence="4">
    <location>
        <begin position="1361"/>
        <end position="1396"/>
    </location>
</feature>
<dbReference type="InterPro" id="IPR002110">
    <property type="entry name" value="Ankyrin_rpt"/>
</dbReference>
<dbReference type="GO" id="GO:0061629">
    <property type="term" value="F:RNA polymerase II-specific DNA-binding transcription factor binding"/>
    <property type="evidence" value="ECO:0007669"/>
    <property type="project" value="TreeGrafter"/>
</dbReference>